<dbReference type="EMBL" id="AP024412">
    <property type="protein sequence ID" value="BCR36565.1"/>
    <property type="molecule type" value="Genomic_DNA"/>
</dbReference>
<organism evidence="1 2">
    <name type="scientific">Mariniplasma anaerobium</name>
    <dbReference type="NCBI Taxonomy" id="2735436"/>
    <lineage>
        <taxon>Bacteria</taxon>
        <taxon>Bacillati</taxon>
        <taxon>Mycoplasmatota</taxon>
        <taxon>Mollicutes</taxon>
        <taxon>Acholeplasmatales</taxon>
        <taxon>Acholeplasmataceae</taxon>
        <taxon>Mariniplasma</taxon>
    </lineage>
</organism>
<dbReference type="AlphaFoldDB" id="A0A7U9XVN2"/>
<sequence length="158" mass="18308">MLLGDIRKKNINNKLIIIAAIGFLPMVFMFVSVTVISDVNILILIFIIYFIFATSIAFYLLNMMKKEKTALKGMKAKVISLEYKLDLEVDKKGNIQQFYPKEYYKDGVLNSDVIPLLTILDENEVYEIVIISLYYYCVIKNQFGQSYLVHTNNLKLIE</sequence>
<reference evidence="1" key="1">
    <citation type="submission" date="2021-01" db="EMBL/GenBank/DDBJ databases">
        <title>Draft genome sequence of Acholeplasmataceae bacterium strain Mahy22.</title>
        <authorList>
            <person name="Watanabe M."/>
            <person name="Kojima H."/>
            <person name="Fukui M."/>
        </authorList>
    </citation>
    <scope>NUCLEOTIDE SEQUENCE</scope>
    <source>
        <strain evidence="1">Mahy22</strain>
    </source>
</reference>
<gene>
    <name evidence="1" type="ORF">MPAN_014580</name>
</gene>
<dbReference type="Proteomes" id="UP000620133">
    <property type="component" value="Chromosome"/>
</dbReference>
<evidence type="ECO:0000313" key="2">
    <source>
        <dbReference type="Proteomes" id="UP000620133"/>
    </source>
</evidence>
<evidence type="ECO:0000313" key="1">
    <source>
        <dbReference type="EMBL" id="BCR36565.1"/>
    </source>
</evidence>
<accession>A0A7U9XVN2</accession>
<protein>
    <submittedName>
        <fullName evidence="1">Uncharacterized protein</fullName>
    </submittedName>
</protein>
<keyword evidence="2" id="KW-1185">Reference proteome</keyword>
<name>A0A7U9XVN2_9MOLU</name>
<proteinExistence type="predicted"/>
<dbReference type="KEGG" id="manr:MPAN_014580"/>
<dbReference type="RefSeq" id="WP_176239214.1">
    <property type="nucleotide sequence ID" value="NZ_AP024412.1"/>
</dbReference>